<feature type="region of interest" description="Disordered" evidence="1">
    <location>
        <begin position="1"/>
        <end position="119"/>
    </location>
</feature>
<name>A0A3N4LC30_9PEZI</name>
<dbReference type="InParanoid" id="A0A3N4LC30"/>
<feature type="compositionally biased region" description="Basic and acidic residues" evidence="1">
    <location>
        <begin position="96"/>
        <end position="107"/>
    </location>
</feature>
<evidence type="ECO:0000313" key="3">
    <source>
        <dbReference type="Proteomes" id="UP000277580"/>
    </source>
</evidence>
<dbReference type="AlphaFoldDB" id="A0A3N4LC30"/>
<reference evidence="2 3" key="1">
    <citation type="journal article" date="2018" name="Nat. Ecol. Evol.">
        <title>Pezizomycetes genomes reveal the molecular basis of ectomycorrhizal truffle lifestyle.</title>
        <authorList>
            <person name="Murat C."/>
            <person name="Payen T."/>
            <person name="Noel B."/>
            <person name="Kuo A."/>
            <person name="Morin E."/>
            <person name="Chen J."/>
            <person name="Kohler A."/>
            <person name="Krizsan K."/>
            <person name="Balestrini R."/>
            <person name="Da Silva C."/>
            <person name="Montanini B."/>
            <person name="Hainaut M."/>
            <person name="Levati E."/>
            <person name="Barry K.W."/>
            <person name="Belfiori B."/>
            <person name="Cichocki N."/>
            <person name="Clum A."/>
            <person name="Dockter R.B."/>
            <person name="Fauchery L."/>
            <person name="Guy J."/>
            <person name="Iotti M."/>
            <person name="Le Tacon F."/>
            <person name="Lindquist E.A."/>
            <person name="Lipzen A."/>
            <person name="Malagnac F."/>
            <person name="Mello A."/>
            <person name="Molinier V."/>
            <person name="Miyauchi S."/>
            <person name="Poulain J."/>
            <person name="Riccioni C."/>
            <person name="Rubini A."/>
            <person name="Sitrit Y."/>
            <person name="Splivallo R."/>
            <person name="Traeger S."/>
            <person name="Wang M."/>
            <person name="Zifcakova L."/>
            <person name="Wipf D."/>
            <person name="Zambonelli A."/>
            <person name="Paolocci F."/>
            <person name="Nowrousian M."/>
            <person name="Ottonello S."/>
            <person name="Baldrian P."/>
            <person name="Spatafora J.W."/>
            <person name="Henrissat B."/>
            <person name="Nagy L.G."/>
            <person name="Aury J.M."/>
            <person name="Wincker P."/>
            <person name="Grigoriev I.V."/>
            <person name="Bonfante P."/>
            <person name="Martin F.M."/>
        </authorList>
    </citation>
    <scope>NUCLEOTIDE SEQUENCE [LARGE SCALE GENOMIC DNA]</scope>
    <source>
        <strain evidence="2 3">CCBAS932</strain>
    </source>
</reference>
<keyword evidence="3" id="KW-1185">Reference proteome</keyword>
<dbReference type="Proteomes" id="UP000277580">
    <property type="component" value="Unassembled WGS sequence"/>
</dbReference>
<protein>
    <submittedName>
        <fullName evidence="2">Uncharacterized protein</fullName>
    </submittedName>
</protein>
<evidence type="ECO:0000256" key="1">
    <source>
        <dbReference type="SAM" id="MobiDB-lite"/>
    </source>
</evidence>
<proteinExistence type="predicted"/>
<feature type="compositionally biased region" description="Basic and acidic residues" evidence="1">
    <location>
        <begin position="69"/>
        <end position="82"/>
    </location>
</feature>
<organism evidence="2 3">
    <name type="scientific">Morchella conica CCBAS932</name>
    <dbReference type="NCBI Taxonomy" id="1392247"/>
    <lineage>
        <taxon>Eukaryota</taxon>
        <taxon>Fungi</taxon>
        <taxon>Dikarya</taxon>
        <taxon>Ascomycota</taxon>
        <taxon>Pezizomycotina</taxon>
        <taxon>Pezizomycetes</taxon>
        <taxon>Pezizales</taxon>
        <taxon>Morchellaceae</taxon>
        <taxon>Morchella</taxon>
    </lineage>
</organism>
<sequence>MPSPTRRTAQRHTPAAGSKDGKAGGRQAGTTLHLPPGRGRRSGTHRGERGARRMAGVGGSGLSRSVGDLWDRAQRPGRRDHTFLLMEEGTGGTHTCRQEGGEGDHRSSPPLPNCIPERW</sequence>
<dbReference type="EMBL" id="ML119112">
    <property type="protein sequence ID" value="RPB15555.1"/>
    <property type="molecule type" value="Genomic_DNA"/>
</dbReference>
<gene>
    <name evidence="2" type="ORF">P167DRAFT_571208</name>
</gene>
<accession>A0A3N4LC30</accession>
<evidence type="ECO:0000313" key="2">
    <source>
        <dbReference type="EMBL" id="RPB15555.1"/>
    </source>
</evidence>